<name>X6LX75_RETFI</name>
<dbReference type="AlphaFoldDB" id="X6LX75"/>
<dbReference type="EMBL" id="ASPP01027647">
    <property type="protein sequence ID" value="ETO05936.1"/>
    <property type="molecule type" value="Genomic_DNA"/>
</dbReference>
<dbReference type="Proteomes" id="UP000023152">
    <property type="component" value="Unassembled WGS sequence"/>
</dbReference>
<evidence type="ECO:0000313" key="1">
    <source>
        <dbReference type="EMBL" id="ETO05936.1"/>
    </source>
</evidence>
<sequence length="121" mass="14930">MVDRSKNYEMRLNDVWDIFFSDEKNWHVQLYLKKNINMLYDFSDKYSFIPRDNNSSWQIGQRSGIYVEDAINLWFPDTFTNGITWEKDKPLFRKIVDMNKVQEYQNWFENDRGEWIKLFGY</sequence>
<reference evidence="1 2" key="1">
    <citation type="journal article" date="2013" name="Curr. Biol.">
        <title>The Genome of the Foraminiferan Reticulomyxa filosa.</title>
        <authorList>
            <person name="Glockner G."/>
            <person name="Hulsmann N."/>
            <person name="Schleicher M."/>
            <person name="Noegel A.A."/>
            <person name="Eichinger L."/>
            <person name="Gallinger C."/>
            <person name="Pawlowski J."/>
            <person name="Sierra R."/>
            <person name="Euteneuer U."/>
            <person name="Pillet L."/>
            <person name="Moustafa A."/>
            <person name="Platzer M."/>
            <person name="Groth M."/>
            <person name="Szafranski K."/>
            <person name="Schliwa M."/>
        </authorList>
    </citation>
    <scope>NUCLEOTIDE SEQUENCE [LARGE SCALE GENOMIC DNA]</scope>
</reference>
<keyword evidence="2" id="KW-1185">Reference proteome</keyword>
<organism evidence="1 2">
    <name type="scientific">Reticulomyxa filosa</name>
    <dbReference type="NCBI Taxonomy" id="46433"/>
    <lineage>
        <taxon>Eukaryota</taxon>
        <taxon>Sar</taxon>
        <taxon>Rhizaria</taxon>
        <taxon>Retaria</taxon>
        <taxon>Foraminifera</taxon>
        <taxon>Monothalamids</taxon>
        <taxon>Reticulomyxidae</taxon>
        <taxon>Reticulomyxa</taxon>
    </lineage>
</organism>
<gene>
    <name evidence="1" type="ORF">RFI_31459</name>
</gene>
<evidence type="ECO:0000313" key="2">
    <source>
        <dbReference type="Proteomes" id="UP000023152"/>
    </source>
</evidence>
<protein>
    <submittedName>
        <fullName evidence="1">Uncharacterized protein</fullName>
    </submittedName>
</protein>
<proteinExistence type="predicted"/>
<accession>X6LX75</accession>
<comment type="caution">
    <text evidence="1">The sequence shown here is derived from an EMBL/GenBank/DDBJ whole genome shotgun (WGS) entry which is preliminary data.</text>
</comment>